<keyword evidence="3" id="KW-0104">Cadmium</keyword>
<comment type="pathway">
    <text evidence="4">Metabolic intermediate biosynthesis; chorismate biosynthesis; chorismate from D-erythrose 4-phosphate and phosphoenolpyruvate: step 1/7.</text>
</comment>
<keyword evidence="4" id="KW-0057">Aromatic amino acid biosynthesis</keyword>
<dbReference type="KEGG" id="led:BBK82_47080"/>
<accession>A0A1B2I0Z9</accession>
<feature type="binding site" evidence="3">
    <location>
        <begin position="208"/>
        <end position="209"/>
    </location>
    <ligand>
        <name>phosphoenolpyruvate</name>
        <dbReference type="ChEBI" id="CHEBI:58702"/>
    </ligand>
</feature>
<feature type="binding site" evidence="3">
    <location>
        <position position="336"/>
    </location>
    <ligand>
        <name>Mn(2+)</name>
        <dbReference type="ChEBI" id="CHEBI:29035"/>
    </ligand>
</feature>
<dbReference type="InterPro" id="IPR002480">
    <property type="entry name" value="DAHP_synth_2"/>
</dbReference>
<organism evidence="5 6">
    <name type="scientific">Lentzea guizhouensis</name>
    <dbReference type="NCBI Taxonomy" id="1586287"/>
    <lineage>
        <taxon>Bacteria</taxon>
        <taxon>Bacillati</taxon>
        <taxon>Actinomycetota</taxon>
        <taxon>Actinomycetes</taxon>
        <taxon>Pseudonocardiales</taxon>
        <taxon>Pseudonocardiaceae</taxon>
        <taxon>Lentzea</taxon>
    </lineage>
</organism>
<comment type="similarity">
    <text evidence="1 4">Belongs to the class-II DAHP synthase family.</text>
</comment>
<evidence type="ECO:0000256" key="1">
    <source>
        <dbReference type="ARBA" id="ARBA00008911"/>
    </source>
</evidence>
<dbReference type="GO" id="GO:0009073">
    <property type="term" value="P:aromatic amino acid family biosynthetic process"/>
    <property type="evidence" value="ECO:0007669"/>
    <property type="project" value="UniProtKB-KW"/>
</dbReference>
<evidence type="ECO:0000256" key="4">
    <source>
        <dbReference type="RuleBase" id="RU363071"/>
    </source>
</evidence>
<keyword evidence="3" id="KW-0464">Manganese</keyword>
<dbReference type="InterPro" id="IPR013785">
    <property type="entry name" value="Aldolase_TIM"/>
</dbReference>
<evidence type="ECO:0000256" key="3">
    <source>
        <dbReference type="PIRSR" id="PIRSR602480-1"/>
    </source>
</evidence>
<feature type="binding site" evidence="3">
    <location>
        <position position="96"/>
    </location>
    <ligand>
        <name>phosphoenolpyruvate</name>
        <dbReference type="ChEBI" id="CHEBI:58702"/>
    </ligand>
</feature>
<dbReference type="STRING" id="1586287.BBK82_47080"/>
<keyword evidence="2 4" id="KW-0808">Transferase</keyword>
<comment type="catalytic activity">
    <reaction evidence="4">
        <text>D-erythrose 4-phosphate + phosphoenolpyruvate + H2O = 7-phospho-2-dehydro-3-deoxy-D-arabino-heptonate + phosphate</text>
        <dbReference type="Rhea" id="RHEA:14717"/>
        <dbReference type="ChEBI" id="CHEBI:15377"/>
        <dbReference type="ChEBI" id="CHEBI:16897"/>
        <dbReference type="ChEBI" id="CHEBI:43474"/>
        <dbReference type="ChEBI" id="CHEBI:58394"/>
        <dbReference type="ChEBI" id="CHEBI:58702"/>
        <dbReference type="EC" id="2.5.1.54"/>
    </reaction>
</comment>
<dbReference type="PANTHER" id="PTHR21337:SF0">
    <property type="entry name" value="PHOSPHO-2-DEHYDRO-3-DEOXYHEPTONATE ALDOLASE"/>
    <property type="match status" value="1"/>
</dbReference>
<comment type="cofactor">
    <cofactor evidence="3">
        <name>Mn(2+)</name>
        <dbReference type="ChEBI" id="CHEBI:29035"/>
    </cofactor>
    <cofactor evidence="3">
        <name>Co(2+)</name>
        <dbReference type="ChEBI" id="CHEBI:48828"/>
    </cofactor>
    <cofactor evidence="3">
        <name>Cd(2+)</name>
        <dbReference type="ChEBI" id="CHEBI:48775"/>
    </cofactor>
    <text evidence="3">Binds 1 divalent cation per subunit. The enzyme is active with manganese, cobalt or cadmium ions.</text>
</comment>
<proteinExistence type="inferred from homology"/>
<keyword evidence="3" id="KW-0170">Cobalt</keyword>
<evidence type="ECO:0000256" key="2">
    <source>
        <dbReference type="ARBA" id="ARBA00022679"/>
    </source>
</evidence>
<evidence type="ECO:0000313" key="6">
    <source>
        <dbReference type="Proteomes" id="UP000093053"/>
    </source>
</evidence>
<feature type="binding site" evidence="3">
    <location>
        <position position="262"/>
    </location>
    <ligand>
        <name>phosphoenolpyruvate</name>
        <dbReference type="ChEBI" id="CHEBI:58702"/>
    </ligand>
</feature>
<protein>
    <recommendedName>
        <fullName evidence="4">Phospho-2-dehydro-3-deoxyheptonate aldolase</fullName>
        <ecNumber evidence="4">2.5.1.54</ecNumber>
    </recommendedName>
</protein>
<keyword evidence="6" id="KW-1185">Reference proteome</keyword>
<feature type="binding site" evidence="3">
    <location>
        <position position="231"/>
    </location>
    <ligand>
        <name>phosphoenolpyruvate</name>
        <dbReference type="ChEBI" id="CHEBI:58702"/>
    </ligand>
</feature>
<dbReference type="SUPFAM" id="SSF51569">
    <property type="entry name" value="Aldolase"/>
    <property type="match status" value="1"/>
</dbReference>
<dbReference type="Pfam" id="PF01474">
    <property type="entry name" value="DAHP_synth_2"/>
    <property type="match status" value="2"/>
</dbReference>
<dbReference type="GO" id="GO:0009423">
    <property type="term" value="P:chorismate biosynthetic process"/>
    <property type="evidence" value="ECO:0007669"/>
    <property type="project" value="UniProtKB-UniPathway"/>
</dbReference>
<dbReference type="EMBL" id="CP016793">
    <property type="protein sequence ID" value="ANZ43623.1"/>
    <property type="molecule type" value="Genomic_DNA"/>
</dbReference>
<dbReference type="GO" id="GO:0008652">
    <property type="term" value="P:amino acid biosynthetic process"/>
    <property type="evidence" value="ECO:0007669"/>
    <property type="project" value="UniProtKB-KW"/>
</dbReference>
<dbReference type="PANTHER" id="PTHR21337">
    <property type="entry name" value="PHOSPHO-2-DEHYDRO-3-DEOXYHEPTONATE ALDOLASE 1, 2"/>
    <property type="match status" value="1"/>
</dbReference>
<sequence length="381" mass="41831">MPAQQQPHWHDHPDYDLIEAELSGALPLVAHSEIREAKRALGLAALGEARVLQLGDCAESFSDADPLTTSRKVRNVARIASRLADRTGQQVARFGRMAGQYAKPRSSNFETVGGIELPSFRGELVNSFEAELSARRHDPERMLQAYDASAAVIREVRAHWTGSAEELDGGPWVAHEALVLDYENALIRTDDRTGEQFLTSTHFPWIGERTRQLDHAHVSMFAAIANPIGVKVGPTADPETVVRLCQLLDPHHTPGRLTLIVRMGREDIHVALAPIVRAVRRAGHPVVWISDPMHGNTVKAECGQKTRFVTHIIEEATAFRHILETEGAHPAGLHLEVAASDVTECVGGTVPDESALSERYETLCDPRLNPDQALGVIDSVF</sequence>
<feature type="binding site" evidence="3">
    <location>
        <position position="294"/>
    </location>
    <ligand>
        <name>Mn(2+)</name>
        <dbReference type="ChEBI" id="CHEBI:29035"/>
    </ligand>
</feature>
<evidence type="ECO:0000313" key="5">
    <source>
        <dbReference type="EMBL" id="ANZ43623.1"/>
    </source>
</evidence>
<dbReference type="AlphaFoldDB" id="A0A1B2I0Z9"/>
<dbReference type="EC" id="2.5.1.54" evidence="4"/>
<dbReference type="Proteomes" id="UP000093053">
    <property type="component" value="Chromosome"/>
</dbReference>
<keyword evidence="4" id="KW-0028">Amino-acid biosynthesis</keyword>
<name>A0A1B2I0Z9_9PSEU</name>
<feature type="binding site" evidence="3">
    <location>
        <position position="57"/>
    </location>
    <ligand>
        <name>Mn(2+)</name>
        <dbReference type="ChEBI" id="CHEBI:29035"/>
    </ligand>
</feature>
<reference evidence="5 6" key="1">
    <citation type="submission" date="2016-07" db="EMBL/GenBank/DDBJ databases">
        <title>Complete genome sequence of the Lentzea guizhouensis DHS C013.</title>
        <authorList>
            <person name="Cao C."/>
        </authorList>
    </citation>
    <scope>NUCLEOTIDE SEQUENCE [LARGE SCALE GENOMIC DNA]</scope>
    <source>
        <strain evidence="5 6">DHS C013</strain>
    </source>
</reference>
<dbReference type="GO" id="GO:0003849">
    <property type="term" value="F:3-deoxy-7-phosphoheptulonate synthase activity"/>
    <property type="evidence" value="ECO:0007669"/>
    <property type="project" value="UniProtKB-EC"/>
</dbReference>
<dbReference type="UniPathway" id="UPA00053">
    <property type="reaction ID" value="UER00084"/>
</dbReference>
<feature type="binding site" evidence="3">
    <location>
        <position position="365"/>
    </location>
    <ligand>
        <name>Mn(2+)</name>
        <dbReference type="ChEBI" id="CHEBI:29035"/>
    </ligand>
</feature>
<gene>
    <name evidence="5" type="ORF">BBK82_47080</name>
</gene>
<dbReference type="Gene3D" id="3.20.20.70">
    <property type="entry name" value="Aldolase class I"/>
    <property type="match status" value="1"/>
</dbReference>